<name>A0A365H9K7_9ACTN</name>
<dbReference type="RefSeq" id="WP_111867555.1">
    <property type="nucleotide sequence ID" value="NZ_QLYX01000005.1"/>
</dbReference>
<dbReference type="GO" id="GO:0005524">
    <property type="term" value="F:ATP binding"/>
    <property type="evidence" value="ECO:0007669"/>
    <property type="project" value="UniProtKB-KW"/>
</dbReference>
<evidence type="ECO:0000256" key="1">
    <source>
        <dbReference type="ARBA" id="ARBA00022527"/>
    </source>
</evidence>
<feature type="domain" description="Histidine kinase/HSP90-like ATPase" evidence="3">
    <location>
        <begin position="8"/>
        <end position="141"/>
    </location>
</feature>
<keyword evidence="4" id="KW-0547">Nucleotide-binding</keyword>
<dbReference type="InterPro" id="IPR036890">
    <property type="entry name" value="HATPase_C_sf"/>
</dbReference>
<evidence type="ECO:0000313" key="4">
    <source>
        <dbReference type="EMBL" id="RAY14963.1"/>
    </source>
</evidence>
<keyword evidence="4" id="KW-0067">ATP-binding</keyword>
<proteinExistence type="predicted"/>
<sequence length="146" mass="15202">MAVVELAFSALPVHVRTARLIVTAVARRSGVAETLLDEVRLAVGEACSRAVESHQRYCPEEPVRLELTGGKSRFEVIVSDTVPDDGVAGGPPAAPSSGEPGWDELGAGEGAADLGLAVIAGLADEVEIAQTPKGMQIKMSWPVEES</sequence>
<gene>
    <name evidence="4" type="ORF">DPM19_14125</name>
</gene>
<keyword evidence="5" id="KW-1185">Reference proteome</keyword>
<protein>
    <submittedName>
        <fullName evidence="4">ATP-binding protein</fullName>
    </submittedName>
</protein>
<keyword evidence="1" id="KW-0723">Serine/threonine-protein kinase</keyword>
<keyword evidence="1" id="KW-0808">Transferase</keyword>
<dbReference type="Pfam" id="PF13581">
    <property type="entry name" value="HATPase_c_2"/>
    <property type="match status" value="1"/>
</dbReference>
<dbReference type="PANTHER" id="PTHR35526">
    <property type="entry name" value="ANTI-SIGMA-F FACTOR RSBW-RELATED"/>
    <property type="match status" value="1"/>
</dbReference>
<accession>A0A365H9K7</accession>
<feature type="region of interest" description="Disordered" evidence="2">
    <location>
        <begin position="83"/>
        <end position="107"/>
    </location>
</feature>
<feature type="compositionally biased region" description="Low complexity" evidence="2">
    <location>
        <begin position="95"/>
        <end position="107"/>
    </location>
</feature>
<dbReference type="InterPro" id="IPR003594">
    <property type="entry name" value="HATPase_dom"/>
</dbReference>
<organism evidence="4 5">
    <name type="scientific">Actinomadura craniellae</name>
    <dbReference type="NCBI Taxonomy" id="2231787"/>
    <lineage>
        <taxon>Bacteria</taxon>
        <taxon>Bacillati</taxon>
        <taxon>Actinomycetota</taxon>
        <taxon>Actinomycetes</taxon>
        <taxon>Streptosporangiales</taxon>
        <taxon>Thermomonosporaceae</taxon>
        <taxon>Actinomadura</taxon>
    </lineage>
</organism>
<dbReference type="EMBL" id="QLYX01000005">
    <property type="protein sequence ID" value="RAY14963.1"/>
    <property type="molecule type" value="Genomic_DNA"/>
</dbReference>
<dbReference type="Proteomes" id="UP000251891">
    <property type="component" value="Unassembled WGS sequence"/>
</dbReference>
<evidence type="ECO:0000259" key="3">
    <source>
        <dbReference type="Pfam" id="PF13581"/>
    </source>
</evidence>
<dbReference type="PANTHER" id="PTHR35526:SF3">
    <property type="entry name" value="ANTI-SIGMA-F FACTOR RSBW"/>
    <property type="match status" value="1"/>
</dbReference>
<dbReference type="InterPro" id="IPR050267">
    <property type="entry name" value="Anti-sigma-factor_SerPK"/>
</dbReference>
<dbReference type="OrthoDB" id="3399481at2"/>
<dbReference type="Gene3D" id="3.30.565.10">
    <property type="entry name" value="Histidine kinase-like ATPase, C-terminal domain"/>
    <property type="match status" value="1"/>
</dbReference>
<dbReference type="AlphaFoldDB" id="A0A365H9K7"/>
<evidence type="ECO:0000256" key="2">
    <source>
        <dbReference type="SAM" id="MobiDB-lite"/>
    </source>
</evidence>
<dbReference type="CDD" id="cd16936">
    <property type="entry name" value="HATPase_RsbW-like"/>
    <property type="match status" value="1"/>
</dbReference>
<reference evidence="4 5" key="1">
    <citation type="submission" date="2018-06" db="EMBL/GenBank/DDBJ databases">
        <title>Actinomadura craniellae sp. nov. isolated from marine sponge Craniella sp.</title>
        <authorList>
            <person name="Li L."/>
            <person name="Xu Q.H."/>
            <person name="Lin H.W."/>
            <person name="Lu Y.H."/>
        </authorList>
    </citation>
    <scope>NUCLEOTIDE SEQUENCE [LARGE SCALE GENOMIC DNA]</scope>
    <source>
        <strain evidence="4 5">LHW63021</strain>
    </source>
</reference>
<dbReference type="GO" id="GO:0004674">
    <property type="term" value="F:protein serine/threonine kinase activity"/>
    <property type="evidence" value="ECO:0007669"/>
    <property type="project" value="UniProtKB-KW"/>
</dbReference>
<evidence type="ECO:0000313" key="5">
    <source>
        <dbReference type="Proteomes" id="UP000251891"/>
    </source>
</evidence>
<comment type="caution">
    <text evidence="4">The sequence shown here is derived from an EMBL/GenBank/DDBJ whole genome shotgun (WGS) entry which is preliminary data.</text>
</comment>
<keyword evidence="1" id="KW-0418">Kinase</keyword>